<sequence length="276" mass="28862">MGVKKIKISALPLADTLVGLYTIGVNALNKSVKVSLEFLKTAADKANDAATAANKAKTAAETATEAAKTATKNANTATEAANTAAKNATDKATAADTAAKNANTKADAADKAAGAATTAANTANSKAALADQKATAADNAANLAGETAEEARATIVRLEELEESLVGQYKMIPTGMNLDYPPRITFRNTVPRRITYELLPTNTGRNVLFLGDDNAVSVQPDGSLTVNRTGISKIHVIPTENTSIYRTIQITVAEPELRRVKSNSLRLMGNGSFRLT</sequence>
<dbReference type="RefSeq" id="WP_019246369.1">
    <property type="nucleotide sequence ID" value="NZ_CAPH01000015.1"/>
</dbReference>
<accession>A0ABY5V1C7</accession>
<dbReference type="GeneID" id="82890940"/>
<gene>
    <name evidence="2" type="ORF">NQ491_04360</name>
</gene>
<evidence type="ECO:0000313" key="3">
    <source>
        <dbReference type="Proteomes" id="UP001059295"/>
    </source>
</evidence>
<protein>
    <recommendedName>
        <fullName evidence="4">DUF4469 domain-containing protein</fullName>
    </recommendedName>
</protein>
<dbReference type="Proteomes" id="UP001059295">
    <property type="component" value="Chromosome"/>
</dbReference>
<evidence type="ECO:0000256" key="1">
    <source>
        <dbReference type="SAM" id="MobiDB-lite"/>
    </source>
</evidence>
<dbReference type="EMBL" id="CP102294">
    <property type="protein sequence ID" value="UWN58017.1"/>
    <property type="molecule type" value="Genomic_DNA"/>
</dbReference>
<evidence type="ECO:0008006" key="4">
    <source>
        <dbReference type="Google" id="ProtNLM"/>
    </source>
</evidence>
<organism evidence="2 3">
    <name type="scientific">Alistipes ihumii AP11</name>
    <dbReference type="NCBI Taxonomy" id="1211813"/>
    <lineage>
        <taxon>Bacteria</taxon>
        <taxon>Pseudomonadati</taxon>
        <taxon>Bacteroidota</taxon>
        <taxon>Bacteroidia</taxon>
        <taxon>Bacteroidales</taxon>
        <taxon>Rikenellaceae</taxon>
        <taxon>Alistipes</taxon>
    </lineage>
</organism>
<keyword evidence="3" id="KW-1185">Reference proteome</keyword>
<proteinExistence type="predicted"/>
<reference evidence="2" key="1">
    <citation type="journal article" date="2022" name="Cell">
        <title>Design, construction, and in vivo augmentation of a complex gut microbiome.</title>
        <authorList>
            <person name="Cheng A.G."/>
            <person name="Ho P.Y."/>
            <person name="Aranda-Diaz A."/>
            <person name="Jain S."/>
            <person name="Yu F.B."/>
            <person name="Meng X."/>
            <person name="Wang M."/>
            <person name="Iakiviak M."/>
            <person name="Nagashima K."/>
            <person name="Zhao A."/>
            <person name="Murugkar P."/>
            <person name="Patil A."/>
            <person name="Atabakhsh K."/>
            <person name="Weakley A."/>
            <person name="Yan J."/>
            <person name="Brumbaugh A.R."/>
            <person name="Higginbottom S."/>
            <person name="Dimas A."/>
            <person name="Shiver A.L."/>
            <person name="Deutschbauer A."/>
            <person name="Neff N."/>
            <person name="Sonnenburg J.L."/>
            <person name="Huang K.C."/>
            <person name="Fischbach M.A."/>
        </authorList>
    </citation>
    <scope>NUCLEOTIDE SEQUENCE</scope>
    <source>
        <strain evidence="2">AP11</strain>
    </source>
</reference>
<evidence type="ECO:0000313" key="2">
    <source>
        <dbReference type="EMBL" id="UWN58017.1"/>
    </source>
</evidence>
<name>A0ABY5V1C7_9BACT</name>
<feature type="region of interest" description="Disordered" evidence="1">
    <location>
        <begin position="68"/>
        <end position="92"/>
    </location>
</feature>